<reference evidence="1" key="1">
    <citation type="submission" date="2021-02" db="EMBL/GenBank/DDBJ databases">
        <authorList>
            <person name="Nowell W R."/>
        </authorList>
    </citation>
    <scope>NUCLEOTIDE SEQUENCE</scope>
</reference>
<feature type="non-terminal residue" evidence="1">
    <location>
        <position position="1"/>
    </location>
</feature>
<dbReference type="AlphaFoldDB" id="A0A8S3D3B5"/>
<gene>
    <name evidence="1" type="ORF">SMN809_LOCUS54731</name>
</gene>
<dbReference type="EMBL" id="CAJOBI010191637">
    <property type="protein sequence ID" value="CAF4963189.1"/>
    <property type="molecule type" value="Genomic_DNA"/>
</dbReference>
<comment type="caution">
    <text evidence="1">The sequence shown here is derived from an EMBL/GenBank/DDBJ whole genome shotgun (WGS) entry which is preliminary data.</text>
</comment>
<organism evidence="1 2">
    <name type="scientific">Rotaria magnacalcarata</name>
    <dbReference type="NCBI Taxonomy" id="392030"/>
    <lineage>
        <taxon>Eukaryota</taxon>
        <taxon>Metazoa</taxon>
        <taxon>Spiralia</taxon>
        <taxon>Gnathifera</taxon>
        <taxon>Rotifera</taxon>
        <taxon>Eurotatoria</taxon>
        <taxon>Bdelloidea</taxon>
        <taxon>Philodinida</taxon>
        <taxon>Philodinidae</taxon>
        <taxon>Rotaria</taxon>
    </lineage>
</organism>
<sequence length="81" mass="8710">SRLPAAGPSVRFVNVQSQSQSSLSSPILPPNLQKLLNALSVLSGTPNDVHMHEATLPAPPPPIAHLTHNAEYICSRHRMGR</sequence>
<evidence type="ECO:0000313" key="1">
    <source>
        <dbReference type="EMBL" id="CAF4963189.1"/>
    </source>
</evidence>
<protein>
    <submittedName>
        <fullName evidence="1">Uncharacterized protein</fullName>
    </submittedName>
</protein>
<proteinExistence type="predicted"/>
<name>A0A8S3D3B5_9BILA</name>
<evidence type="ECO:0000313" key="2">
    <source>
        <dbReference type="Proteomes" id="UP000676336"/>
    </source>
</evidence>
<dbReference type="Proteomes" id="UP000676336">
    <property type="component" value="Unassembled WGS sequence"/>
</dbReference>
<accession>A0A8S3D3B5</accession>
<feature type="non-terminal residue" evidence="1">
    <location>
        <position position="81"/>
    </location>
</feature>